<keyword evidence="2 7" id="KW-0813">Transport</keyword>
<evidence type="ECO:0000313" key="10">
    <source>
        <dbReference type="EMBL" id="MBJ6368637.1"/>
    </source>
</evidence>
<evidence type="ECO:0000256" key="2">
    <source>
        <dbReference type="ARBA" id="ARBA00022448"/>
    </source>
</evidence>
<keyword evidence="8" id="KW-0732">Signal</keyword>
<keyword evidence="4 7" id="KW-0812">Transmembrane</keyword>
<comment type="similarity">
    <text evidence="7">Belongs to the TonB-dependent receptor family.</text>
</comment>
<dbReference type="Pfam" id="PF13715">
    <property type="entry name" value="CarbopepD_reg_2"/>
    <property type="match status" value="1"/>
</dbReference>
<evidence type="ECO:0000256" key="1">
    <source>
        <dbReference type="ARBA" id="ARBA00004571"/>
    </source>
</evidence>
<dbReference type="AlphaFoldDB" id="A0A8J7IPM3"/>
<dbReference type="SUPFAM" id="SSF56935">
    <property type="entry name" value="Porins"/>
    <property type="match status" value="1"/>
</dbReference>
<dbReference type="InterPro" id="IPR012910">
    <property type="entry name" value="Plug_dom"/>
</dbReference>
<protein>
    <submittedName>
        <fullName evidence="10">TonB-dependent receptor</fullName>
    </submittedName>
</protein>
<evidence type="ECO:0000313" key="11">
    <source>
        <dbReference type="Proteomes" id="UP000610931"/>
    </source>
</evidence>
<name>A0A8J7IPM3_9FLAO</name>
<dbReference type="EMBL" id="JAELVQ010000013">
    <property type="protein sequence ID" value="MBJ6368637.1"/>
    <property type="molecule type" value="Genomic_DNA"/>
</dbReference>
<organism evidence="10 11">
    <name type="scientific">Snuella sedimenti</name>
    <dbReference type="NCBI Taxonomy" id="2798802"/>
    <lineage>
        <taxon>Bacteria</taxon>
        <taxon>Pseudomonadati</taxon>
        <taxon>Bacteroidota</taxon>
        <taxon>Flavobacteriia</taxon>
        <taxon>Flavobacteriales</taxon>
        <taxon>Flavobacteriaceae</taxon>
        <taxon>Snuella</taxon>
    </lineage>
</organism>
<evidence type="ECO:0000256" key="5">
    <source>
        <dbReference type="ARBA" id="ARBA00023136"/>
    </source>
</evidence>
<evidence type="ECO:0000256" key="3">
    <source>
        <dbReference type="ARBA" id="ARBA00022452"/>
    </source>
</evidence>
<keyword evidence="10" id="KW-0675">Receptor</keyword>
<feature type="domain" description="TonB-dependent receptor plug" evidence="9">
    <location>
        <begin position="115"/>
        <end position="222"/>
    </location>
</feature>
<dbReference type="Gene3D" id="2.60.40.1120">
    <property type="entry name" value="Carboxypeptidase-like, regulatory domain"/>
    <property type="match status" value="1"/>
</dbReference>
<evidence type="ECO:0000259" key="9">
    <source>
        <dbReference type="Pfam" id="PF07715"/>
    </source>
</evidence>
<dbReference type="GO" id="GO:0009279">
    <property type="term" value="C:cell outer membrane"/>
    <property type="evidence" value="ECO:0007669"/>
    <property type="project" value="UniProtKB-SubCell"/>
</dbReference>
<dbReference type="SUPFAM" id="SSF49464">
    <property type="entry name" value="Carboxypeptidase regulatory domain-like"/>
    <property type="match status" value="1"/>
</dbReference>
<feature type="chain" id="PRO_5035192344" evidence="8">
    <location>
        <begin position="20"/>
        <end position="1029"/>
    </location>
</feature>
<dbReference type="PROSITE" id="PS52016">
    <property type="entry name" value="TONB_DEPENDENT_REC_3"/>
    <property type="match status" value="1"/>
</dbReference>
<keyword evidence="3 7" id="KW-1134">Transmembrane beta strand</keyword>
<comment type="subcellular location">
    <subcellularLocation>
        <location evidence="1 7">Cell outer membrane</location>
        <topology evidence="1 7">Multi-pass membrane protein</topology>
    </subcellularLocation>
</comment>
<dbReference type="Gene3D" id="2.170.130.10">
    <property type="entry name" value="TonB-dependent receptor, plug domain"/>
    <property type="match status" value="1"/>
</dbReference>
<proteinExistence type="inferred from homology"/>
<dbReference type="NCBIfam" id="TIGR04057">
    <property type="entry name" value="SusC_RagA_signa"/>
    <property type="match status" value="1"/>
</dbReference>
<feature type="signal peptide" evidence="8">
    <location>
        <begin position="1"/>
        <end position="19"/>
    </location>
</feature>
<evidence type="ECO:0000256" key="6">
    <source>
        <dbReference type="ARBA" id="ARBA00023237"/>
    </source>
</evidence>
<comment type="caution">
    <text evidence="10">The sequence shown here is derived from an EMBL/GenBank/DDBJ whole genome shotgun (WGS) entry which is preliminary data.</text>
</comment>
<sequence length="1029" mass="113425">MKKTFTFLFLILSCYWTFAQTMSVDVSGTVADESGLPLAGVNILEKGTSNGTLTDFDGNYTITVNQGSILVFSYVGMKTIEQVVDDQTTVDTIMQEDTAKLDEVVVIGYGTATRKDITGSIASIKIEDSPIALQPTTNVLQTLQGTVPGVSIGAIASAGGTPGLLIRGQNSISGGNGPLIVLDGVIFDGGLNEVPSDDIASIDVLKDASSAAIYGSRAANGVILITTKRGKTGKPTINLNHYVGVQEWSRIPDMMLGEEFLDWREYNLSLTGQEDLSIQNILDPKEYQAYQNGQQLEWFDEISQYAPIQNYQLSVSGSNDKTNYYLSGSFLDQKGVLANDSFKKPSVTAKLETKIDDWLKVGANIYYNSMDFTGISPDIYIATYYTPYSNKWLDGREGEVLDRFPTNNFLYNPFWGNPNSGGSGMYDDDMDKQWGIRGTGYVEVDIPKIEGLTFRFDYTGRRNVSRLARFAHEFKFVDPDVSDQLNDPSRFLGNAGGFLRTNTSQGWVMNNLLTYKKTFGDHRVDAVLGYTRDYTRQETVQFSGSDFESAGSTVLGFYGLELANPEKKSGVSNYTDFSNVGYLARLNYSYKGRYHITGSYRRDGYSAFAPGFKFGNFSGASIAWTASEESFIKDNIAAIDFLKFRMSYGENGNQAISPYSTLANVGSGSTVFGAQTFNTSFPSSLANKSLTWETTKSFNFGVNFSLFNNRLSGDIDIYKSETTDQLQNLQLPIFTGFGSVITNIGQVDNKGVEVSLNTINIQNSDFKWETGIVFSLNRNKLVSLTGLDADGDGVEDDDIGNRWFIGKSLGAIYDYTVDGIVQTEDTDYINTFGVSPGDLKIRDIDGFDDDGNLTGQPDGQINGADRSVIGYSVPNYRANISNTLTYKNFQLYFDINIIAGGGKDNYYLAGNRTAFLPIVPTVGRWIAGREYWRPDRQSNVVPRPNYGNPFGYGFWQDRAFARLQNITLSYKFNSKLKDYLGVKDLKIFATGKNLFTKTDWVGLDPENAGQVGGSSPVLKTFTAGINLSF</sequence>
<evidence type="ECO:0000256" key="8">
    <source>
        <dbReference type="SAM" id="SignalP"/>
    </source>
</evidence>
<keyword evidence="6 7" id="KW-0998">Cell outer membrane</keyword>
<reference evidence="10" key="1">
    <citation type="submission" date="2020-12" db="EMBL/GenBank/DDBJ databases">
        <title>Snuella sp. nov., isolated from sediment in Incheon.</title>
        <authorList>
            <person name="Kim W."/>
        </authorList>
    </citation>
    <scope>NUCLEOTIDE SEQUENCE</scope>
    <source>
        <strain evidence="10">CAU 1569</strain>
    </source>
</reference>
<dbReference type="Gene3D" id="2.40.170.20">
    <property type="entry name" value="TonB-dependent receptor, beta-barrel domain"/>
    <property type="match status" value="1"/>
</dbReference>
<dbReference type="RefSeq" id="WP_199115399.1">
    <property type="nucleotide sequence ID" value="NZ_JAELVQ010000013.1"/>
</dbReference>
<dbReference type="InterPro" id="IPR039426">
    <property type="entry name" value="TonB-dep_rcpt-like"/>
</dbReference>
<evidence type="ECO:0000256" key="7">
    <source>
        <dbReference type="PROSITE-ProRule" id="PRU01360"/>
    </source>
</evidence>
<dbReference type="Proteomes" id="UP000610931">
    <property type="component" value="Unassembled WGS sequence"/>
</dbReference>
<dbReference type="Pfam" id="PF07715">
    <property type="entry name" value="Plug"/>
    <property type="match status" value="1"/>
</dbReference>
<dbReference type="InterPro" id="IPR023996">
    <property type="entry name" value="TonB-dep_OMP_SusC/RagA"/>
</dbReference>
<dbReference type="InterPro" id="IPR008969">
    <property type="entry name" value="CarboxyPept-like_regulatory"/>
</dbReference>
<accession>A0A8J7IPM3</accession>
<gene>
    <name evidence="10" type="ORF">JF259_11105</name>
</gene>
<dbReference type="InterPro" id="IPR036942">
    <property type="entry name" value="Beta-barrel_TonB_sf"/>
</dbReference>
<keyword evidence="11" id="KW-1185">Reference proteome</keyword>
<keyword evidence="5 7" id="KW-0472">Membrane</keyword>
<evidence type="ECO:0000256" key="4">
    <source>
        <dbReference type="ARBA" id="ARBA00022692"/>
    </source>
</evidence>
<dbReference type="NCBIfam" id="TIGR04056">
    <property type="entry name" value="OMP_RagA_SusC"/>
    <property type="match status" value="1"/>
</dbReference>
<dbReference type="InterPro" id="IPR037066">
    <property type="entry name" value="Plug_dom_sf"/>
</dbReference>
<dbReference type="InterPro" id="IPR023997">
    <property type="entry name" value="TonB-dep_OMP_SusC/RagA_CS"/>
</dbReference>